<dbReference type="Pfam" id="PF17131">
    <property type="entry name" value="LolA_like"/>
    <property type="match status" value="1"/>
</dbReference>
<dbReference type="EMBL" id="CAADFQ010000029">
    <property type="protein sequence ID" value="VFK32097.1"/>
    <property type="molecule type" value="Genomic_DNA"/>
</dbReference>
<proteinExistence type="predicted"/>
<evidence type="ECO:0000313" key="5">
    <source>
        <dbReference type="EMBL" id="VFK75643.1"/>
    </source>
</evidence>
<dbReference type="Gene3D" id="2.50.20.10">
    <property type="entry name" value="Lipoprotein localisation LolA/LolB/LppX"/>
    <property type="match status" value="1"/>
</dbReference>
<name>A0A450XS45_9GAMM</name>
<dbReference type="InterPro" id="IPR011220">
    <property type="entry name" value="UCP028205"/>
</dbReference>
<protein>
    <submittedName>
        <fullName evidence="4">Outer membrane lipoprotein-sorting protein</fullName>
    </submittedName>
</protein>
<feature type="signal peptide" evidence="1">
    <location>
        <begin position="1"/>
        <end position="18"/>
    </location>
</feature>
<dbReference type="AlphaFoldDB" id="A0A450XS45"/>
<sequence>MKYLFLLILFCWSPLLWCAPECARSPQTILEEVDNIRAPGENFGFSLEVVHAHSEKDDPSYKFQVRVKDKTKSLVKYMAPPSARGRMLLMLEKNMWIYIPGTRRAIRISPQQQLLGQISNADVARVVYSVDYQAEAVIEQAYQGADAYRVTLKSRDKSPYQRIELFVSGTDCRPLNAEFYALSGRLIRTVSYHDYREVAGRLRPMRLEAENVIKKGERTFMHYSDLRVVDTPDSWFQKNYLPRLK</sequence>
<feature type="domain" description="Uncharacterized protein TP-0789" evidence="2">
    <location>
        <begin position="70"/>
        <end position="243"/>
    </location>
</feature>
<keyword evidence="1" id="KW-0732">Signal</keyword>
<feature type="chain" id="PRO_5036354199" evidence="1">
    <location>
        <begin position="19"/>
        <end position="245"/>
    </location>
</feature>
<keyword evidence="4" id="KW-0449">Lipoprotein</keyword>
<dbReference type="InterPro" id="IPR033399">
    <property type="entry name" value="TP_0789-like"/>
</dbReference>
<dbReference type="EMBL" id="CAADFO010000028">
    <property type="protein sequence ID" value="VFK27547.1"/>
    <property type="molecule type" value="Genomic_DNA"/>
</dbReference>
<dbReference type="EMBL" id="CAADGH010000028">
    <property type="protein sequence ID" value="VFK75643.1"/>
    <property type="molecule type" value="Genomic_DNA"/>
</dbReference>
<dbReference type="CDD" id="cd16329">
    <property type="entry name" value="LolA_like"/>
    <property type="match status" value="1"/>
</dbReference>
<gene>
    <name evidence="3" type="ORF">BECKMB1821G_GA0114241_102843</name>
    <name evidence="5" type="ORF">BECKMB1821H_GA0114242_10286</name>
    <name evidence="4" type="ORF">BECKMB1821I_GA0114274_102942</name>
</gene>
<accession>A0A450XS45</accession>
<dbReference type="PIRSF" id="PIRSF028205">
    <property type="entry name" value="UCP028205"/>
    <property type="match status" value="1"/>
</dbReference>
<evidence type="ECO:0000313" key="4">
    <source>
        <dbReference type="EMBL" id="VFK32097.1"/>
    </source>
</evidence>
<organism evidence="4">
    <name type="scientific">Candidatus Kentrum sp. MB</name>
    <dbReference type="NCBI Taxonomy" id="2138164"/>
    <lineage>
        <taxon>Bacteria</taxon>
        <taxon>Pseudomonadati</taxon>
        <taxon>Pseudomonadota</taxon>
        <taxon>Gammaproteobacteria</taxon>
        <taxon>Candidatus Kentrum</taxon>
    </lineage>
</organism>
<reference evidence="4" key="1">
    <citation type="submission" date="2019-02" db="EMBL/GenBank/DDBJ databases">
        <authorList>
            <person name="Gruber-Vodicka R. H."/>
            <person name="Seah K. B. B."/>
        </authorList>
    </citation>
    <scope>NUCLEOTIDE SEQUENCE</scope>
    <source>
        <strain evidence="3">BECK_BZ197</strain>
        <strain evidence="5">BECK_BZ198</strain>
        <strain evidence="4">BECK_BZ199</strain>
    </source>
</reference>
<evidence type="ECO:0000259" key="2">
    <source>
        <dbReference type="Pfam" id="PF17131"/>
    </source>
</evidence>
<evidence type="ECO:0000313" key="3">
    <source>
        <dbReference type="EMBL" id="VFK27547.1"/>
    </source>
</evidence>
<evidence type="ECO:0000256" key="1">
    <source>
        <dbReference type="SAM" id="SignalP"/>
    </source>
</evidence>